<dbReference type="EMBL" id="AVOT02002906">
    <property type="protein sequence ID" value="MBW0471914.1"/>
    <property type="molecule type" value="Genomic_DNA"/>
</dbReference>
<feature type="compositionally biased region" description="Polar residues" evidence="1">
    <location>
        <begin position="37"/>
        <end position="58"/>
    </location>
</feature>
<keyword evidence="3" id="KW-1185">Reference proteome</keyword>
<organism evidence="2 3">
    <name type="scientific">Austropuccinia psidii MF-1</name>
    <dbReference type="NCBI Taxonomy" id="1389203"/>
    <lineage>
        <taxon>Eukaryota</taxon>
        <taxon>Fungi</taxon>
        <taxon>Dikarya</taxon>
        <taxon>Basidiomycota</taxon>
        <taxon>Pucciniomycotina</taxon>
        <taxon>Pucciniomycetes</taxon>
        <taxon>Pucciniales</taxon>
        <taxon>Sphaerophragmiaceae</taxon>
        <taxon>Austropuccinia</taxon>
    </lineage>
</organism>
<comment type="caution">
    <text evidence="2">The sequence shown here is derived from an EMBL/GenBank/DDBJ whole genome shotgun (WGS) entry which is preliminary data.</text>
</comment>
<evidence type="ECO:0000313" key="2">
    <source>
        <dbReference type="EMBL" id="MBW0471914.1"/>
    </source>
</evidence>
<evidence type="ECO:0000256" key="1">
    <source>
        <dbReference type="SAM" id="MobiDB-lite"/>
    </source>
</evidence>
<gene>
    <name evidence="2" type="ORF">O181_011629</name>
</gene>
<proteinExistence type="predicted"/>
<name>A0A9Q3BT57_9BASI</name>
<dbReference type="Proteomes" id="UP000765509">
    <property type="component" value="Unassembled WGS sequence"/>
</dbReference>
<sequence>MSPVHLKYLGALRNQPEERTGLFRSRAPGFGQHSELQDTQVNHSHTPINLPIQQNPQTRGLDRHGSSTSAPPTPQRPVPIENGKQDI</sequence>
<evidence type="ECO:0000313" key="3">
    <source>
        <dbReference type="Proteomes" id="UP000765509"/>
    </source>
</evidence>
<reference evidence="2" key="1">
    <citation type="submission" date="2021-03" db="EMBL/GenBank/DDBJ databases">
        <title>Draft genome sequence of rust myrtle Austropuccinia psidii MF-1, a brazilian biotype.</title>
        <authorList>
            <person name="Quecine M.C."/>
            <person name="Pachon D.M.R."/>
            <person name="Bonatelli M.L."/>
            <person name="Correr F.H."/>
            <person name="Franceschini L.M."/>
            <person name="Leite T.F."/>
            <person name="Margarido G.R.A."/>
            <person name="Almeida C.A."/>
            <person name="Ferrarezi J.A."/>
            <person name="Labate C.A."/>
        </authorList>
    </citation>
    <scope>NUCLEOTIDE SEQUENCE</scope>
    <source>
        <strain evidence="2">MF-1</strain>
    </source>
</reference>
<feature type="region of interest" description="Disordered" evidence="1">
    <location>
        <begin position="1"/>
        <end position="87"/>
    </location>
</feature>
<accession>A0A9Q3BT57</accession>
<protein>
    <submittedName>
        <fullName evidence="2">Uncharacterized protein</fullName>
    </submittedName>
</protein>
<dbReference type="AlphaFoldDB" id="A0A9Q3BT57"/>